<dbReference type="Proteomes" id="UP001056120">
    <property type="component" value="Linkage Group LG26"/>
</dbReference>
<reference evidence="2" key="1">
    <citation type="journal article" date="2022" name="Mol. Ecol. Resour.">
        <title>The genomes of chicory, endive, great burdock and yacon provide insights into Asteraceae palaeo-polyploidization history and plant inulin production.</title>
        <authorList>
            <person name="Fan W."/>
            <person name="Wang S."/>
            <person name="Wang H."/>
            <person name="Wang A."/>
            <person name="Jiang F."/>
            <person name="Liu H."/>
            <person name="Zhao H."/>
            <person name="Xu D."/>
            <person name="Zhang Y."/>
        </authorList>
    </citation>
    <scope>NUCLEOTIDE SEQUENCE [LARGE SCALE GENOMIC DNA]</scope>
    <source>
        <strain evidence="2">cv. Yunnan</strain>
    </source>
</reference>
<protein>
    <submittedName>
        <fullName evidence="1">Uncharacterized protein</fullName>
    </submittedName>
</protein>
<gene>
    <name evidence="1" type="ORF">L1987_77275</name>
</gene>
<reference evidence="1 2" key="2">
    <citation type="journal article" date="2022" name="Mol. Ecol. Resour.">
        <title>The genomes of chicory, endive, great burdock and yacon provide insights into Asteraceae paleo-polyploidization history and plant inulin production.</title>
        <authorList>
            <person name="Fan W."/>
            <person name="Wang S."/>
            <person name="Wang H."/>
            <person name="Wang A."/>
            <person name="Jiang F."/>
            <person name="Liu H."/>
            <person name="Zhao H."/>
            <person name="Xu D."/>
            <person name="Zhang Y."/>
        </authorList>
    </citation>
    <scope>NUCLEOTIDE SEQUENCE [LARGE SCALE GENOMIC DNA]</scope>
    <source>
        <strain evidence="2">cv. Yunnan</strain>
        <tissue evidence="1">Leaves</tissue>
    </source>
</reference>
<accession>A0ACB8Z9A6</accession>
<evidence type="ECO:0000313" key="1">
    <source>
        <dbReference type="EMBL" id="KAI3694311.1"/>
    </source>
</evidence>
<proteinExistence type="predicted"/>
<comment type="caution">
    <text evidence="1">The sequence shown here is derived from an EMBL/GenBank/DDBJ whole genome shotgun (WGS) entry which is preliminary data.</text>
</comment>
<dbReference type="EMBL" id="CM042043">
    <property type="protein sequence ID" value="KAI3694311.1"/>
    <property type="molecule type" value="Genomic_DNA"/>
</dbReference>
<sequence length="408" mass="46553">MDTTLQPDFRYGFETTTDHVQSHDGDGFDGDGFDGEDSGGEDHVDATTHYESNDTSMPVDNSRKPLITVVGRKFGDIKVHKAIGVMFSRSFDASWTTYRHVPRATVGIVHDLFRDTYTFDPTVDSEHSIRVAFENVLKDRFPDIMREHRVSSAKKARAAGFNIGVLDDDFDIMVNYPPDKMSANIWQGLCSEWNTDEWRKKAETARNNRKGKDSSAMLSRHTGGSIGFDEHRIRLTCKLKRPPTHTEVFLDTHLTKECKRNFWAGLYDESMEGMEFCTDRAKQIFEAYQSSMVEKCGEDTTQYPLGDVELWEHASGGRRFGIGSSDIHFVMTGTQASSTGSTPFYGSQHEMQELMQQQVKEEVERQKIELKKEMMEEMQQQKERMEEMQQQMASYLKQLGNPSGNPPP</sequence>
<name>A0ACB8Z9A6_9ASTR</name>
<evidence type="ECO:0000313" key="2">
    <source>
        <dbReference type="Proteomes" id="UP001056120"/>
    </source>
</evidence>
<keyword evidence="2" id="KW-1185">Reference proteome</keyword>
<organism evidence="1 2">
    <name type="scientific">Smallanthus sonchifolius</name>
    <dbReference type="NCBI Taxonomy" id="185202"/>
    <lineage>
        <taxon>Eukaryota</taxon>
        <taxon>Viridiplantae</taxon>
        <taxon>Streptophyta</taxon>
        <taxon>Embryophyta</taxon>
        <taxon>Tracheophyta</taxon>
        <taxon>Spermatophyta</taxon>
        <taxon>Magnoliopsida</taxon>
        <taxon>eudicotyledons</taxon>
        <taxon>Gunneridae</taxon>
        <taxon>Pentapetalae</taxon>
        <taxon>asterids</taxon>
        <taxon>campanulids</taxon>
        <taxon>Asterales</taxon>
        <taxon>Asteraceae</taxon>
        <taxon>Asteroideae</taxon>
        <taxon>Heliantheae alliance</taxon>
        <taxon>Millerieae</taxon>
        <taxon>Smallanthus</taxon>
    </lineage>
</organism>